<organism evidence="1 2">
    <name type="scientific">Panagrolaimus sp. PS1159</name>
    <dbReference type="NCBI Taxonomy" id="55785"/>
    <lineage>
        <taxon>Eukaryota</taxon>
        <taxon>Metazoa</taxon>
        <taxon>Ecdysozoa</taxon>
        <taxon>Nematoda</taxon>
        <taxon>Chromadorea</taxon>
        <taxon>Rhabditida</taxon>
        <taxon>Tylenchina</taxon>
        <taxon>Panagrolaimomorpha</taxon>
        <taxon>Panagrolaimoidea</taxon>
        <taxon>Panagrolaimidae</taxon>
        <taxon>Panagrolaimus</taxon>
    </lineage>
</organism>
<evidence type="ECO:0000313" key="2">
    <source>
        <dbReference type="WBParaSite" id="PS1159_v2.g2588.t1"/>
    </source>
</evidence>
<reference evidence="2" key="1">
    <citation type="submission" date="2022-11" db="UniProtKB">
        <authorList>
            <consortium name="WormBaseParasite"/>
        </authorList>
    </citation>
    <scope>IDENTIFICATION</scope>
</reference>
<proteinExistence type="predicted"/>
<evidence type="ECO:0000313" key="1">
    <source>
        <dbReference type="Proteomes" id="UP000887580"/>
    </source>
</evidence>
<dbReference type="WBParaSite" id="PS1159_v2.g2588.t1">
    <property type="protein sequence ID" value="PS1159_v2.g2588.t1"/>
    <property type="gene ID" value="PS1159_v2.g2588"/>
</dbReference>
<accession>A0AC35GA11</accession>
<sequence>MGNIFANLFNNLFGNTKAKIVMIVITTVPTIGFNVETIEYKNISFTIWDTGGGDKMRPLFRHYFEKSDTVIFVVDSTDRERMDEAAEFLHGFFSEKIIQGATLLIFANKQDLPNAMSVEEIKEKINLANINTQNWHIQGCSAYSGYGLYDGFAWIVKQINETALK</sequence>
<name>A0AC35GA11_9BILA</name>
<protein>
    <submittedName>
        <fullName evidence="2">ADP-ribosylation factor</fullName>
    </submittedName>
</protein>
<dbReference type="Proteomes" id="UP000887580">
    <property type="component" value="Unplaced"/>
</dbReference>